<dbReference type="GO" id="GO:0030151">
    <property type="term" value="F:molybdenum ion binding"/>
    <property type="evidence" value="ECO:0007669"/>
    <property type="project" value="InterPro"/>
</dbReference>
<dbReference type="GO" id="GO:0030170">
    <property type="term" value="F:pyridoxal phosphate binding"/>
    <property type="evidence" value="ECO:0007669"/>
    <property type="project" value="InterPro"/>
</dbReference>
<dbReference type="SUPFAM" id="SSF50800">
    <property type="entry name" value="PK beta-barrel domain-like"/>
    <property type="match status" value="1"/>
</dbReference>
<protein>
    <recommendedName>
        <fullName evidence="1">MOSC domain-containing protein</fullName>
    </recommendedName>
</protein>
<dbReference type="InterPro" id="IPR052353">
    <property type="entry name" value="Benzoxazolinone_Detox_Enz"/>
</dbReference>
<dbReference type="AlphaFoldDB" id="A4A1P4"/>
<dbReference type="GO" id="GO:0003824">
    <property type="term" value="F:catalytic activity"/>
    <property type="evidence" value="ECO:0007669"/>
    <property type="project" value="InterPro"/>
</dbReference>
<comment type="caution">
    <text evidence="2">The sequence shown here is derived from an EMBL/GenBank/DDBJ whole genome shotgun (WGS) entry which is preliminary data.</text>
</comment>
<dbReference type="PANTHER" id="PTHR30212:SF2">
    <property type="entry name" value="PROTEIN YIIM"/>
    <property type="match status" value="1"/>
</dbReference>
<evidence type="ECO:0000313" key="2">
    <source>
        <dbReference type="EMBL" id="EAQ77349.1"/>
    </source>
</evidence>
<gene>
    <name evidence="2" type="ORF">DSM3645_04850</name>
</gene>
<dbReference type="Pfam" id="PF03473">
    <property type="entry name" value="MOSC"/>
    <property type="match status" value="1"/>
</dbReference>
<proteinExistence type="predicted"/>
<name>A4A1P4_9BACT</name>
<sequence>MIAVCTSTSGGIPRYSVAAIELTPQGIVGDKHRYLEHETNERAVSLFDVELYEQLPIDEEPAPPGSVGENITVAGVGLGQLDAGAELRLGEVIVRLTRRWAPCYVQHPRSGKTRPNREKLAGWFAMVIQAGQVAADDIVTLTANSSQNH</sequence>
<evidence type="ECO:0000259" key="1">
    <source>
        <dbReference type="PROSITE" id="PS51340"/>
    </source>
</evidence>
<evidence type="ECO:0000313" key="3">
    <source>
        <dbReference type="Proteomes" id="UP000004358"/>
    </source>
</evidence>
<dbReference type="eggNOG" id="COG2258">
    <property type="taxonomic scope" value="Bacteria"/>
</dbReference>
<dbReference type="PANTHER" id="PTHR30212">
    <property type="entry name" value="PROTEIN YIIM"/>
    <property type="match status" value="1"/>
</dbReference>
<organism evidence="2 3">
    <name type="scientific">Blastopirellula marina DSM 3645</name>
    <dbReference type="NCBI Taxonomy" id="314230"/>
    <lineage>
        <taxon>Bacteria</taxon>
        <taxon>Pseudomonadati</taxon>
        <taxon>Planctomycetota</taxon>
        <taxon>Planctomycetia</taxon>
        <taxon>Pirellulales</taxon>
        <taxon>Pirellulaceae</taxon>
        <taxon>Blastopirellula</taxon>
    </lineage>
</organism>
<dbReference type="InterPro" id="IPR011037">
    <property type="entry name" value="Pyrv_Knase-like_insert_dom_sf"/>
</dbReference>
<dbReference type="InterPro" id="IPR005302">
    <property type="entry name" value="MoCF_Sase_C"/>
</dbReference>
<dbReference type="Gene3D" id="2.40.33.20">
    <property type="entry name" value="PK beta-barrel domain-like"/>
    <property type="match status" value="1"/>
</dbReference>
<accession>A4A1P4</accession>
<feature type="domain" description="MOSC" evidence="1">
    <location>
        <begin position="14"/>
        <end position="142"/>
    </location>
</feature>
<dbReference type="EMBL" id="AANZ01000036">
    <property type="protein sequence ID" value="EAQ77349.1"/>
    <property type="molecule type" value="Genomic_DNA"/>
</dbReference>
<dbReference type="HOGENOM" id="CLU_1746122_0_0_0"/>
<dbReference type="PROSITE" id="PS51340">
    <property type="entry name" value="MOSC"/>
    <property type="match status" value="1"/>
</dbReference>
<dbReference type="Proteomes" id="UP000004358">
    <property type="component" value="Unassembled WGS sequence"/>
</dbReference>
<dbReference type="STRING" id="314230.DSM3645_04850"/>
<reference evidence="2 3" key="1">
    <citation type="submission" date="2006-02" db="EMBL/GenBank/DDBJ databases">
        <authorList>
            <person name="Amann R."/>
            <person name="Ferriera S."/>
            <person name="Johnson J."/>
            <person name="Kravitz S."/>
            <person name="Halpern A."/>
            <person name="Remington K."/>
            <person name="Beeson K."/>
            <person name="Tran B."/>
            <person name="Rogers Y.-H."/>
            <person name="Friedman R."/>
            <person name="Venter J.C."/>
        </authorList>
    </citation>
    <scope>NUCLEOTIDE SEQUENCE [LARGE SCALE GENOMIC DNA]</scope>
    <source>
        <strain evidence="2 3">DSM 3645</strain>
    </source>
</reference>